<reference evidence="1" key="2">
    <citation type="journal article" date="2015" name="Data Brief">
        <title>Shoot transcriptome of the giant reed, Arundo donax.</title>
        <authorList>
            <person name="Barrero R.A."/>
            <person name="Guerrero F.D."/>
            <person name="Moolhuijzen P."/>
            <person name="Goolsby J.A."/>
            <person name="Tidwell J."/>
            <person name="Bellgard S.E."/>
            <person name="Bellgard M.I."/>
        </authorList>
    </citation>
    <scope>NUCLEOTIDE SEQUENCE</scope>
    <source>
        <tissue evidence="1">Shoot tissue taken approximately 20 cm above the soil surface</tissue>
    </source>
</reference>
<dbReference type="EMBL" id="GBRH01229178">
    <property type="protein sequence ID" value="JAD68717.1"/>
    <property type="molecule type" value="Transcribed_RNA"/>
</dbReference>
<accession>A0A0A9CB31</accession>
<organism evidence="1">
    <name type="scientific">Arundo donax</name>
    <name type="common">Giant reed</name>
    <name type="synonym">Donax arundinaceus</name>
    <dbReference type="NCBI Taxonomy" id="35708"/>
    <lineage>
        <taxon>Eukaryota</taxon>
        <taxon>Viridiplantae</taxon>
        <taxon>Streptophyta</taxon>
        <taxon>Embryophyta</taxon>
        <taxon>Tracheophyta</taxon>
        <taxon>Spermatophyta</taxon>
        <taxon>Magnoliopsida</taxon>
        <taxon>Liliopsida</taxon>
        <taxon>Poales</taxon>
        <taxon>Poaceae</taxon>
        <taxon>PACMAD clade</taxon>
        <taxon>Arundinoideae</taxon>
        <taxon>Arundineae</taxon>
        <taxon>Arundo</taxon>
    </lineage>
</organism>
<evidence type="ECO:0000313" key="1">
    <source>
        <dbReference type="EMBL" id="JAD68717.1"/>
    </source>
</evidence>
<reference evidence="1" key="1">
    <citation type="submission" date="2014-09" db="EMBL/GenBank/DDBJ databases">
        <authorList>
            <person name="Magalhaes I.L.F."/>
            <person name="Oliveira U."/>
            <person name="Santos F.R."/>
            <person name="Vidigal T.H.D.A."/>
            <person name="Brescovit A.D."/>
            <person name="Santos A.J."/>
        </authorList>
    </citation>
    <scope>NUCLEOTIDE SEQUENCE</scope>
    <source>
        <tissue evidence="1">Shoot tissue taken approximately 20 cm above the soil surface</tissue>
    </source>
</reference>
<name>A0A0A9CB31_ARUDO</name>
<sequence>MARIQAPISNHN</sequence>
<proteinExistence type="predicted"/>
<protein>
    <submittedName>
        <fullName evidence="1">Uncharacterized protein</fullName>
    </submittedName>
</protein>